<sequence>MIPIRDHNPSVRRPYVTYALIVVNIMVFVGYADLFVQDRALMHFFQTWGMLPARLGMGEGYVTLLTHQFLHGDLLHLGSNLLFLWIFGNNMEDVWGHFRFLGFYLLCGVAAAGLQFAADPSSVIPMVGASGAIAGVLGGYLLFYPRARVDLFFFLIVIFRIIPAPAWVVLGGWFTLQILGGVSTPANVGGVAYWAHAGGFVAGVALSFPLWRRLGGRAFWTRCLGQPPHPEARYRFVASNVPKSGKPARFRTSPWRRR</sequence>
<keyword evidence="2 5" id="KW-0812">Transmembrane</keyword>
<feature type="domain" description="Peptidase S54 rhomboid" evidence="6">
    <location>
        <begin position="61"/>
        <end position="212"/>
    </location>
</feature>
<proteinExistence type="predicted"/>
<accession>A0ABT5T7M2</accession>
<gene>
    <name evidence="7" type="ORF">PUT78_08445</name>
</gene>
<dbReference type="Gene3D" id="1.20.1540.10">
    <property type="entry name" value="Rhomboid-like"/>
    <property type="match status" value="1"/>
</dbReference>
<dbReference type="InterPro" id="IPR035952">
    <property type="entry name" value="Rhomboid-like_sf"/>
</dbReference>
<evidence type="ECO:0000256" key="4">
    <source>
        <dbReference type="ARBA" id="ARBA00023136"/>
    </source>
</evidence>
<feature type="transmembrane region" description="Helical" evidence="5">
    <location>
        <begin position="69"/>
        <end position="88"/>
    </location>
</feature>
<name>A0ABT5T7M2_9RHOB</name>
<feature type="transmembrane region" description="Helical" evidence="5">
    <location>
        <begin position="151"/>
        <end position="179"/>
    </location>
</feature>
<dbReference type="GO" id="GO:0006508">
    <property type="term" value="P:proteolysis"/>
    <property type="evidence" value="ECO:0007669"/>
    <property type="project" value="UniProtKB-KW"/>
</dbReference>
<feature type="transmembrane region" description="Helical" evidence="5">
    <location>
        <begin position="124"/>
        <end position="144"/>
    </location>
</feature>
<dbReference type="Pfam" id="PF01694">
    <property type="entry name" value="Rhomboid"/>
    <property type="match status" value="1"/>
</dbReference>
<evidence type="ECO:0000256" key="3">
    <source>
        <dbReference type="ARBA" id="ARBA00022989"/>
    </source>
</evidence>
<comment type="subcellular location">
    <subcellularLocation>
        <location evidence="1">Membrane</location>
        <topology evidence="1">Multi-pass membrane protein</topology>
    </subcellularLocation>
</comment>
<evidence type="ECO:0000256" key="2">
    <source>
        <dbReference type="ARBA" id="ARBA00022692"/>
    </source>
</evidence>
<keyword evidence="4 5" id="KW-0472">Membrane</keyword>
<evidence type="ECO:0000313" key="8">
    <source>
        <dbReference type="Proteomes" id="UP001431784"/>
    </source>
</evidence>
<dbReference type="Proteomes" id="UP001431784">
    <property type="component" value="Unassembled WGS sequence"/>
</dbReference>
<dbReference type="InterPro" id="IPR050925">
    <property type="entry name" value="Rhomboid_protease_S54"/>
</dbReference>
<evidence type="ECO:0000259" key="6">
    <source>
        <dbReference type="Pfam" id="PF01694"/>
    </source>
</evidence>
<dbReference type="RefSeq" id="WP_274351983.1">
    <property type="nucleotide sequence ID" value="NZ_JAQZSM010000006.1"/>
</dbReference>
<feature type="transmembrane region" description="Helical" evidence="5">
    <location>
        <begin position="15"/>
        <end position="36"/>
    </location>
</feature>
<dbReference type="GO" id="GO:0008233">
    <property type="term" value="F:peptidase activity"/>
    <property type="evidence" value="ECO:0007669"/>
    <property type="project" value="UniProtKB-KW"/>
</dbReference>
<evidence type="ECO:0000256" key="5">
    <source>
        <dbReference type="SAM" id="Phobius"/>
    </source>
</evidence>
<reference evidence="7" key="1">
    <citation type="submission" date="2023-02" db="EMBL/GenBank/DDBJ databases">
        <title>Description of Roseinatronobacter alkalisoli sp. nov., an alkaliphilic bacerium isolated from soda soil.</title>
        <authorList>
            <person name="Wei W."/>
        </authorList>
    </citation>
    <scope>NUCLEOTIDE SEQUENCE</scope>
    <source>
        <strain evidence="7">HJB301</strain>
    </source>
</reference>
<dbReference type="SUPFAM" id="SSF144091">
    <property type="entry name" value="Rhomboid-like"/>
    <property type="match status" value="1"/>
</dbReference>
<keyword evidence="3 5" id="KW-1133">Transmembrane helix</keyword>
<keyword evidence="8" id="KW-1185">Reference proteome</keyword>
<keyword evidence="7" id="KW-0378">Hydrolase</keyword>
<dbReference type="PANTHER" id="PTHR43731:SF26">
    <property type="entry name" value="RHOMBOID-LIKE PROTEIN 10, CHLOROPLASTIC"/>
    <property type="match status" value="1"/>
</dbReference>
<dbReference type="InterPro" id="IPR022764">
    <property type="entry name" value="Peptidase_S54_rhomboid_dom"/>
</dbReference>
<feature type="transmembrane region" description="Helical" evidence="5">
    <location>
        <begin position="191"/>
        <end position="211"/>
    </location>
</feature>
<dbReference type="PANTHER" id="PTHR43731">
    <property type="entry name" value="RHOMBOID PROTEASE"/>
    <property type="match status" value="1"/>
</dbReference>
<dbReference type="EMBL" id="JAQZSM010000006">
    <property type="protein sequence ID" value="MDD7971128.1"/>
    <property type="molecule type" value="Genomic_DNA"/>
</dbReference>
<evidence type="ECO:0000256" key="1">
    <source>
        <dbReference type="ARBA" id="ARBA00004141"/>
    </source>
</evidence>
<organism evidence="7 8">
    <name type="scientific">Roseinatronobacter alkalisoli</name>
    <dbReference type="NCBI Taxonomy" id="3028235"/>
    <lineage>
        <taxon>Bacteria</taxon>
        <taxon>Pseudomonadati</taxon>
        <taxon>Pseudomonadota</taxon>
        <taxon>Alphaproteobacteria</taxon>
        <taxon>Rhodobacterales</taxon>
        <taxon>Paracoccaceae</taxon>
        <taxon>Roseinatronobacter</taxon>
    </lineage>
</organism>
<keyword evidence="7" id="KW-0645">Protease</keyword>
<protein>
    <submittedName>
        <fullName evidence="7">Rhomboid family intramembrane serine protease</fullName>
    </submittedName>
</protein>
<comment type="caution">
    <text evidence="7">The sequence shown here is derived from an EMBL/GenBank/DDBJ whole genome shotgun (WGS) entry which is preliminary data.</text>
</comment>
<evidence type="ECO:0000313" key="7">
    <source>
        <dbReference type="EMBL" id="MDD7971128.1"/>
    </source>
</evidence>
<feature type="transmembrane region" description="Helical" evidence="5">
    <location>
        <begin position="100"/>
        <end position="118"/>
    </location>
</feature>